<dbReference type="InterPro" id="IPR004873">
    <property type="entry name" value="BURP_dom"/>
</dbReference>
<reference evidence="2 3" key="1">
    <citation type="submission" date="2023-10" db="EMBL/GenBank/DDBJ databases">
        <title>Genome-Wide Identification Analysis in wild type Solanum Pinnatisectum Reveals Some Genes Defensing Phytophthora Infestans.</title>
        <authorList>
            <person name="Sun C."/>
        </authorList>
    </citation>
    <scope>NUCLEOTIDE SEQUENCE [LARGE SCALE GENOMIC DNA]</scope>
    <source>
        <strain evidence="2">LQN</strain>
        <tissue evidence="2">Leaf</tissue>
    </source>
</reference>
<proteinExistence type="predicted"/>
<protein>
    <recommendedName>
        <fullName evidence="1">BURP domain-containing protein</fullName>
    </recommendedName>
</protein>
<evidence type="ECO:0000313" key="3">
    <source>
        <dbReference type="Proteomes" id="UP001311915"/>
    </source>
</evidence>
<organism evidence="2 3">
    <name type="scientific">Solanum pinnatisectum</name>
    <name type="common">tansyleaf nightshade</name>
    <dbReference type="NCBI Taxonomy" id="50273"/>
    <lineage>
        <taxon>Eukaryota</taxon>
        <taxon>Viridiplantae</taxon>
        <taxon>Streptophyta</taxon>
        <taxon>Embryophyta</taxon>
        <taxon>Tracheophyta</taxon>
        <taxon>Spermatophyta</taxon>
        <taxon>Magnoliopsida</taxon>
        <taxon>eudicotyledons</taxon>
        <taxon>Gunneridae</taxon>
        <taxon>Pentapetalae</taxon>
        <taxon>asterids</taxon>
        <taxon>lamiids</taxon>
        <taxon>Solanales</taxon>
        <taxon>Solanaceae</taxon>
        <taxon>Solanoideae</taxon>
        <taxon>Solaneae</taxon>
        <taxon>Solanum</taxon>
    </lineage>
</organism>
<dbReference type="Proteomes" id="UP001311915">
    <property type="component" value="Unassembled WGS sequence"/>
</dbReference>
<dbReference type="AlphaFoldDB" id="A0AAV9L5N9"/>
<comment type="caution">
    <text evidence="2">The sequence shown here is derived from an EMBL/GenBank/DDBJ whole genome shotgun (WGS) entry which is preliminary data.</text>
</comment>
<feature type="domain" description="BURP" evidence="1">
    <location>
        <begin position="32"/>
        <end position="227"/>
    </location>
</feature>
<dbReference type="Pfam" id="PF03181">
    <property type="entry name" value="BURP"/>
    <property type="match status" value="1"/>
</dbReference>
<name>A0AAV9L5N9_9SOLN</name>
<dbReference type="PANTHER" id="PTHR31236:SF32">
    <property type="entry name" value="BURP DOMAIN PROTEIN USPL1-LIKE"/>
    <property type="match status" value="1"/>
</dbReference>
<gene>
    <name evidence="2" type="ORF">R3W88_011134</name>
</gene>
<dbReference type="InterPro" id="IPR044816">
    <property type="entry name" value="BURP"/>
</dbReference>
<keyword evidence="3" id="KW-1185">Reference proteome</keyword>
<dbReference type="PROSITE" id="PS51277">
    <property type="entry name" value="BURP"/>
    <property type="match status" value="1"/>
</dbReference>
<evidence type="ECO:0000313" key="2">
    <source>
        <dbReference type="EMBL" id="KAK4720901.1"/>
    </source>
</evidence>
<dbReference type="SMART" id="SM01045">
    <property type="entry name" value="BURP"/>
    <property type="match status" value="1"/>
</dbReference>
<evidence type="ECO:0000259" key="1">
    <source>
        <dbReference type="PROSITE" id="PS51277"/>
    </source>
</evidence>
<dbReference type="PANTHER" id="PTHR31236">
    <property type="entry name" value="BURP DOMAIN PROTEIN USPL1-LIKE"/>
    <property type="match status" value="1"/>
</dbReference>
<sequence length="238" mass="26698">MDVKLGFCVLVSLILLPKQKEHMHSSSHIGIFFLMDDLKLGKTLTLSFPTMDHPSSLEMLPKKVPFSLKELSNLVKLLSFYNDSPQVKSMEETLRVCEESPIKGETKYCATSIEAMRDFVQHVIGENTQIEPLITSTDSLNHNQLLIKMVACHTMTSVYYCHHTISKSKVFKVSLRNGDKVEAIVACHLDTSDWSPSHVSFRVLGLLPGTSHVCHFYPSYSVVWVPKTIATTPSEASE</sequence>
<accession>A0AAV9L5N9</accession>
<dbReference type="EMBL" id="JAWPEI010000007">
    <property type="protein sequence ID" value="KAK4720901.1"/>
    <property type="molecule type" value="Genomic_DNA"/>
</dbReference>